<name>A0A1I2I9E0_9BACT</name>
<dbReference type="RefSeq" id="WP_143090948.1">
    <property type="nucleotide sequence ID" value="NZ_FONY01000029.1"/>
</dbReference>
<dbReference type="Proteomes" id="UP000199513">
    <property type="component" value="Unassembled WGS sequence"/>
</dbReference>
<dbReference type="PANTHER" id="PTHR44858">
    <property type="entry name" value="TETRATRICOPEPTIDE REPEAT PROTEIN 6"/>
    <property type="match status" value="1"/>
</dbReference>
<keyword evidence="1" id="KW-0677">Repeat</keyword>
<dbReference type="Gene3D" id="1.25.40.10">
    <property type="entry name" value="Tetratricopeptide repeat domain"/>
    <property type="match status" value="2"/>
</dbReference>
<dbReference type="OrthoDB" id="1523318at2"/>
<protein>
    <submittedName>
        <fullName evidence="5">TPR repeat-containing protein</fullName>
    </submittedName>
</protein>
<dbReference type="PROSITE" id="PS50005">
    <property type="entry name" value="TPR"/>
    <property type="match status" value="2"/>
</dbReference>
<evidence type="ECO:0000256" key="2">
    <source>
        <dbReference type="ARBA" id="ARBA00022803"/>
    </source>
</evidence>
<dbReference type="EMBL" id="FONY01000029">
    <property type="protein sequence ID" value="SFF38303.1"/>
    <property type="molecule type" value="Genomic_DNA"/>
</dbReference>
<keyword evidence="4" id="KW-0732">Signal</keyword>
<dbReference type="SMART" id="SM00028">
    <property type="entry name" value="TPR"/>
    <property type="match status" value="3"/>
</dbReference>
<dbReference type="Pfam" id="PF13181">
    <property type="entry name" value="TPR_8"/>
    <property type="match status" value="1"/>
</dbReference>
<dbReference type="SUPFAM" id="SSF48452">
    <property type="entry name" value="TPR-like"/>
    <property type="match status" value="1"/>
</dbReference>
<dbReference type="AlphaFoldDB" id="A0A1I2I9E0"/>
<dbReference type="InterPro" id="IPR011990">
    <property type="entry name" value="TPR-like_helical_dom_sf"/>
</dbReference>
<dbReference type="Pfam" id="PF00515">
    <property type="entry name" value="TPR_1"/>
    <property type="match status" value="1"/>
</dbReference>
<dbReference type="Pfam" id="PF07719">
    <property type="entry name" value="TPR_2"/>
    <property type="match status" value="1"/>
</dbReference>
<reference evidence="5 6" key="1">
    <citation type="submission" date="2016-10" db="EMBL/GenBank/DDBJ databases">
        <authorList>
            <person name="de Groot N.N."/>
        </authorList>
    </citation>
    <scope>NUCLEOTIDE SEQUENCE [LARGE SCALE GENOMIC DNA]</scope>
    <source>
        <strain>GEY</strain>
        <strain evidence="6">DSM 9560</strain>
    </source>
</reference>
<gene>
    <name evidence="5" type="ORF">SAMN04488541_102954</name>
</gene>
<dbReference type="InterPro" id="IPR013105">
    <property type="entry name" value="TPR_2"/>
</dbReference>
<dbReference type="GO" id="GO:0009279">
    <property type="term" value="C:cell outer membrane"/>
    <property type="evidence" value="ECO:0007669"/>
    <property type="project" value="TreeGrafter"/>
</dbReference>
<dbReference type="InterPro" id="IPR050498">
    <property type="entry name" value="Ycf3"/>
</dbReference>
<keyword evidence="6" id="KW-1185">Reference proteome</keyword>
<evidence type="ECO:0000256" key="1">
    <source>
        <dbReference type="ARBA" id="ARBA00022737"/>
    </source>
</evidence>
<evidence type="ECO:0000256" key="3">
    <source>
        <dbReference type="PROSITE-ProRule" id="PRU00339"/>
    </source>
</evidence>
<dbReference type="InterPro" id="IPR019734">
    <property type="entry name" value="TPR_rpt"/>
</dbReference>
<evidence type="ECO:0000256" key="4">
    <source>
        <dbReference type="SAM" id="SignalP"/>
    </source>
</evidence>
<feature type="non-terminal residue" evidence="5">
    <location>
        <position position="260"/>
    </location>
</feature>
<evidence type="ECO:0000313" key="6">
    <source>
        <dbReference type="Proteomes" id="UP000199513"/>
    </source>
</evidence>
<dbReference type="PANTHER" id="PTHR44858:SF1">
    <property type="entry name" value="UDP-N-ACETYLGLUCOSAMINE--PEPTIDE N-ACETYLGLUCOSAMINYLTRANSFERASE SPINDLY-RELATED"/>
    <property type="match status" value="1"/>
</dbReference>
<keyword evidence="2 3" id="KW-0802">TPR repeat</keyword>
<sequence length="260" mass="30329">MNRQIIFLVSLFLFSFSAFSQNQGYETNMKAVMYFDNLIHQTPSAELHYQRAMGYFYIGDYTSAIKDFDKAIQLDYNKPEAFYFRALAKENDGMYKEALPDYDKAIQLSGATANYFMYMHRGYSHYNLFMYPQAIEDFNKAIALNPSDDETKHLLERAIAKRDGKSTIDPNDEIQKYIATHKFSSIAEGAAYYDKLEHMGLTHIRFEDACTSLRTKVITDVYGDAPTAEQLEELRDILQRERWLLPEGMEKYFHYVSENP</sequence>
<feature type="chain" id="PRO_5011458532" evidence="4">
    <location>
        <begin position="21"/>
        <end position="260"/>
    </location>
</feature>
<dbReference type="GO" id="GO:0046813">
    <property type="term" value="P:receptor-mediated virion attachment to host cell"/>
    <property type="evidence" value="ECO:0007669"/>
    <property type="project" value="TreeGrafter"/>
</dbReference>
<dbReference type="STRING" id="1003.SAMN04488541_102954"/>
<feature type="signal peptide" evidence="4">
    <location>
        <begin position="1"/>
        <end position="20"/>
    </location>
</feature>
<feature type="repeat" description="TPR" evidence="3">
    <location>
        <begin position="45"/>
        <end position="78"/>
    </location>
</feature>
<proteinExistence type="predicted"/>
<feature type="repeat" description="TPR" evidence="3">
    <location>
        <begin position="115"/>
        <end position="148"/>
    </location>
</feature>
<organism evidence="5 6">
    <name type="scientific">Thermoflexibacter ruber</name>
    <dbReference type="NCBI Taxonomy" id="1003"/>
    <lineage>
        <taxon>Bacteria</taxon>
        <taxon>Pseudomonadati</taxon>
        <taxon>Bacteroidota</taxon>
        <taxon>Cytophagia</taxon>
        <taxon>Cytophagales</taxon>
        <taxon>Thermoflexibacteraceae</taxon>
        <taxon>Thermoflexibacter</taxon>
    </lineage>
</organism>
<evidence type="ECO:0000313" key="5">
    <source>
        <dbReference type="EMBL" id="SFF38303.1"/>
    </source>
</evidence>
<accession>A0A1I2I9E0</accession>